<dbReference type="PROSITE" id="PS51155">
    <property type="entry name" value="CHIT_BIND_RR_2"/>
    <property type="match status" value="1"/>
</dbReference>
<dbReference type="OrthoDB" id="6884310at2759"/>
<proteinExistence type="predicted"/>
<feature type="chain" id="PRO_5005489212" evidence="3">
    <location>
        <begin position="37"/>
        <end position="198"/>
    </location>
</feature>
<dbReference type="GO" id="GO:0042302">
    <property type="term" value="F:structural constituent of cuticle"/>
    <property type="evidence" value="ECO:0007669"/>
    <property type="project" value="UniProtKB-UniRule"/>
</dbReference>
<reference evidence="4" key="1">
    <citation type="submission" date="2014-05" db="EMBL/GenBank/DDBJ databases">
        <authorList>
            <person name="Chronopoulou M."/>
        </authorList>
    </citation>
    <scope>NUCLEOTIDE SEQUENCE</scope>
    <source>
        <tissue evidence="4">Whole organism</tissue>
    </source>
</reference>
<dbReference type="EMBL" id="HACA01025438">
    <property type="protein sequence ID" value="CDW42799.1"/>
    <property type="molecule type" value="Transcribed_RNA"/>
</dbReference>
<dbReference type="GO" id="GO:0031012">
    <property type="term" value="C:extracellular matrix"/>
    <property type="evidence" value="ECO:0007669"/>
    <property type="project" value="TreeGrafter"/>
</dbReference>
<dbReference type="InterPro" id="IPR000618">
    <property type="entry name" value="Insect_cuticle"/>
</dbReference>
<dbReference type="AlphaFoldDB" id="A0A0K2UX22"/>
<dbReference type="GO" id="GO:0005615">
    <property type="term" value="C:extracellular space"/>
    <property type="evidence" value="ECO:0007669"/>
    <property type="project" value="TreeGrafter"/>
</dbReference>
<feature type="non-terminal residue" evidence="4">
    <location>
        <position position="198"/>
    </location>
</feature>
<dbReference type="PANTHER" id="PTHR12236:SF79">
    <property type="entry name" value="CUTICULAR PROTEIN 50CB-RELATED"/>
    <property type="match status" value="1"/>
</dbReference>
<organism evidence="4">
    <name type="scientific">Lepeophtheirus salmonis</name>
    <name type="common">Salmon louse</name>
    <name type="synonym">Caligus salmonis</name>
    <dbReference type="NCBI Taxonomy" id="72036"/>
    <lineage>
        <taxon>Eukaryota</taxon>
        <taxon>Metazoa</taxon>
        <taxon>Ecdysozoa</taxon>
        <taxon>Arthropoda</taxon>
        <taxon>Crustacea</taxon>
        <taxon>Multicrustacea</taxon>
        <taxon>Hexanauplia</taxon>
        <taxon>Copepoda</taxon>
        <taxon>Siphonostomatoida</taxon>
        <taxon>Caligidae</taxon>
        <taxon>Lepeophtheirus</taxon>
    </lineage>
</organism>
<dbReference type="PANTHER" id="PTHR12236">
    <property type="entry name" value="STRUCTURAL CONTITUENT OF CUTICLE"/>
    <property type="match status" value="1"/>
</dbReference>
<sequence length="198" mass="20270">SIQSTVNHSRINTTTQTITNMKVLIALSALLSAALSAPQGYGAPHAVHAATPHHGASSYEQPAHYAYNYGVVDDYSGNNFGQSESRDGYATTGEYHVQLPDGRLQTVNYHVGDAYSGYVADVTYSGTPHYGAAGHAVAHGVGHHGIGHAVAGHGPHGHGVAAHAVGYGTHGVTHGIGGHAVHGSGHHSASHGHALHGL</sequence>
<evidence type="ECO:0000256" key="2">
    <source>
        <dbReference type="PROSITE-ProRule" id="PRU00497"/>
    </source>
</evidence>
<dbReference type="InterPro" id="IPR051217">
    <property type="entry name" value="Insect_Cuticle_Struc_Prot"/>
</dbReference>
<keyword evidence="3" id="KW-0732">Signal</keyword>
<feature type="non-terminal residue" evidence="4">
    <location>
        <position position="1"/>
    </location>
</feature>
<accession>A0A0K2UX22</accession>
<evidence type="ECO:0000256" key="1">
    <source>
        <dbReference type="ARBA" id="ARBA00022460"/>
    </source>
</evidence>
<dbReference type="Pfam" id="PF00379">
    <property type="entry name" value="Chitin_bind_4"/>
    <property type="match status" value="1"/>
</dbReference>
<protein>
    <submittedName>
        <fullName evidence="4">Putative LOC100870303 [Apis florea]</fullName>
    </submittedName>
</protein>
<keyword evidence="1 2" id="KW-0193">Cuticle</keyword>
<evidence type="ECO:0000256" key="3">
    <source>
        <dbReference type="SAM" id="SignalP"/>
    </source>
</evidence>
<name>A0A0K2UX22_LEPSM</name>
<feature type="signal peptide" evidence="3">
    <location>
        <begin position="1"/>
        <end position="36"/>
    </location>
</feature>
<evidence type="ECO:0000313" key="4">
    <source>
        <dbReference type="EMBL" id="CDW42799.1"/>
    </source>
</evidence>